<organism evidence="2 3">
    <name type="scientific">Mortierella polycephala</name>
    <dbReference type="NCBI Taxonomy" id="41804"/>
    <lineage>
        <taxon>Eukaryota</taxon>
        <taxon>Fungi</taxon>
        <taxon>Fungi incertae sedis</taxon>
        <taxon>Mucoromycota</taxon>
        <taxon>Mortierellomycotina</taxon>
        <taxon>Mortierellomycetes</taxon>
        <taxon>Mortierellales</taxon>
        <taxon>Mortierellaceae</taxon>
        <taxon>Mortierella</taxon>
    </lineage>
</organism>
<proteinExistence type="predicted"/>
<feature type="compositionally biased region" description="Acidic residues" evidence="1">
    <location>
        <begin position="117"/>
        <end position="129"/>
    </location>
</feature>
<feature type="region of interest" description="Disordered" evidence="1">
    <location>
        <begin position="28"/>
        <end position="69"/>
    </location>
</feature>
<feature type="compositionally biased region" description="Acidic residues" evidence="1">
    <location>
        <begin position="38"/>
        <end position="69"/>
    </location>
</feature>
<evidence type="ECO:0000313" key="3">
    <source>
        <dbReference type="Proteomes" id="UP000726737"/>
    </source>
</evidence>
<evidence type="ECO:0000313" key="2">
    <source>
        <dbReference type="EMBL" id="KAG0262752.1"/>
    </source>
</evidence>
<dbReference type="EMBL" id="JAAAJA010000090">
    <property type="protein sequence ID" value="KAG0262752.1"/>
    <property type="molecule type" value="Genomic_DNA"/>
</dbReference>
<feature type="region of interest" description="Disordered" evidence="1">
    <location>
        <begin position="201"/>
        <end position="253"/>
    </location>
</feature>
<sequence>MVKRSLSELFSRLYDDHLFSGWRRERRWGSSKQANNEIEQEYEEIDDDYYPGDEDLDQEDDDDDDDDEQVFFGIQQTYGQEDDNADEVVELEDDEDEYVNEGMMLIEPISPSQSLFGDEDDDDDDDNDQAGDKNIGYTPKNDNDAYFGRSRRQALHSPQPKIITTEPQMDWVVDEWDEDLDGIEAMDELMDWFEGADHIKPDSASAPRPPIVASSGSQSISSISKSSTIIRRGGRRSSNGMRDQGAATDDTPGAIFVYTSPFRRLFTRPWHF</sequence>
<reference evidence="2" key="1">
    <citation type="journal article" date="2020" name="Fungal Divers.">
        <title>Resolving the Mortierellaceae phylogeny through synthesis of multi-gene phylogenetics and phylogenomics.</title>
        <authorList>
            <person name="Vandepol N."/>
            <person name="Liber J."/>
            <person name="Desiro A."/>
            <person name="Na H."/>
            <person name="Kennedy M."/>
            <person name="Barry K."/>
            <person name="Grigoriev I.V."/>
            <person name="Miller A.N."/>
            <person name="O'Donnell K."/>
            <person name="Stajich J.E."/>
            <person name="Bonito G."/>
        </authorList>
    </citation>
    <scope>NUCLEOTIDE SEQUENCE</scope>
    <source>
        <strain evidence="2">KOD948</strain>
    </source>
</reference>
<dbReference type="Proteomes" id="UP000726737">
    <property type="component" value="Unassembled WGS sequence"/>
</dbReference>
<gene>
    <name evidence="2" type="ORF">BG011_009792</name>
</gene>
<feature type="compositionally biased region" description="Low complexity" evidence="1">
    <location>
        <begin position="214"/>
        <end position="240"/>
    </location>
</feature>
<dbReference type="OrthoDB" id="10587453at2759"/>
<feature type="region of interest" description="Disordered" evidence="1">
    <location>
        <begin position="111"/>
        <end position="145"/>
    </location>
</feature>
<comment type="caution">
    <text evidence="2">The sequence shown here is derived from an EMBL/GenBank/DDBJ whole genome shotgun (WGS) entry which is preliminary data.</text>
</comment>
<name>A0A9P6QBM7_9FUNG</name>
<evidence type="ECO:0000256" key="1">
    <source>
        <dbReference type="SAM" id="MobiDB-lite"/>
    </source>
</evidence>
<dbReference type="AlphaFoldDB" id="A0A9P6QBM7"/>
<keyword evidence="3" id="KW-1185">Reference proteome</keyword>
<protein>
    <submittedName>
        <fullName evidence="2">Uncharacterized protein</fullName>
    </submittedName>
</protein>
<accession>A0A9P6QBM7</accession>